<evidence type="ECO:0000313" key="2">
    <source>
        <dbReference type="Proteomes" id="UP001225316"/>
    </source>
</evidence>
<dbReference type="EMBL" id="JARXHW010000107">
    <property type="protein sequence ID" value="MDQ8209658.1"/>
    <property type="molecule type" value="Genomic_DNA"/>
</dbReference>
<name>A0ABU1AZU7_9BACT</name>
<comment type="caution">
    <text evidence="1">The sequence shown here is derived from an EMBL/GenBank/DDBJ whole genome shotgun (WGS) entry which is preliminary data.</text>
</comment>
<reference evidence="1 2" key="1">
    <citation type="submission" date="2023-04" db="EMBL/GenBank/DDBJ databases">
        <title>A novel bacteria isolated from coastal sediment.</title>
        <authorList>
            <person name="Liu X.-J."/>
            <person name="Du Z.-J."/>
        </authorList>
    </citation>
    <scope>NUCLEOTIDE SEQUENCE [LARGE SCALE GENOMIC DNA]</scope>
    <source>
        <strain evidence="1 2">SDUM461003</strain>
    </source>
</reference>
<dbReference type="RefSeq" id="WP_308952576.1">
    <property type="nucleotide sequence ID" value="NZ_JARXHW010000107.1"/>
</dbReference>
<organism evidence="1 2">
    <name type="scientific">Thalassobacterium maritimum</name>
    <dbReference type="NCBI Taxonomy" id="3041265"/>
    <lineage>
        <taxon>Bacteria</taxon>
        <taxon>Pseudomonadati</taxon>
        <taxon>Verrucomicrobiota</taxon>
        <taxon>Opitutia</taxon>
        <taxon>Puniceicoccales</taxon>
        <taxon>Coraliomargaritaceae</taxon>
        <taxon>Thalassobacterium</taxon>
    </lineage>
</organism>
<accession>A0ABU1AZU7</accession>
<gene>
    <name evidence="1" type="ORF">QEH52_19220</name>
</gene>
<evidence type="ECO:0000313" key="1">
    <source>
        <dbReference type="EMBL" id="MDQ8209658.1"/>
    </source>
</evidence>
<proteinExistence type="predicted"/>
<dbReference type="Proteomes" id="UP001225316">
    <property type="component" value="Unassembled WGS sequence"/>
</dbReference>
<sequence>MKKLIPFFLLTSLLAEEEITDPFAAPAATKESISASVDDSIIKHQAAIEVLEQIKRIDRIECILMDPTYDYEYASQKENWIGHKEISEEEELLEALEKLSWFFRQEGIGAMCMYPVHEMRCYTKEKEILKLTICWGCNQSSVWSENVSMSWGLGDYKPLEEFLIARLPIPDEFMDMREVVKTKTNRVIEEIKRSNQAGDDNSE</sequence>
<keyword evidence="2" id="KW-1185">Reference proteome</keyword>
<protein>
    <submittedName>
        <fullName evidence="1">Uncharacterized protein</fullName>
    </submittedName>
</protein>